<name>A0A1G2TIZ6_9BACT</name>
<dbReference type="InterPro" id="IPR011467">
    <property type="entry name" value="DUF1573"/>
</dbReference>
<proteinExistence type="predicted"/>
<evidence type="ECO:0000313" key="2">
    <source>
        <dbReference type="Proteomes" id="UP000177279"/>
    </source>
</evidence>
<evidence type="ECO:0000313" key="1">
    <source>
        <dbReference type="EMBL" id="OHA96591.1"/>
    </source>
</evidence>
<dbReference type="AlphaFoldDB" id="A0A1G2TIZ6"/>
<dbReference type="EMBL" id="MHVS01000005">
    <property type="protein sequence ID" value="OHA96591.1"/>
    <property type="molecule type" value="Genomic_DNA"/>
</dbReference>
<protein>
    <recommendedName>
        <fullName evidence="3">DUF1573 domain-containing protein</fullName>
    </recommendedName>
</protein>
<organism evidence="1 2">
    <name type="scientific">Candidatus Zambryskibacteria bacterium RIFCSPHIGHO2_02_FULL_43_37</name>
    <dbReference type="NCBI Taxonomy" id="1802749"/>
    <lineage>
        <taxon>Bacteria</taxon>
        <taxon>Candidatus Zambryskiibacteriota</taxon>
    </lineage>
</organism>
<accession>A0A1G2TIZ6</accession>
<dbReference type="Gene3D" id="2.60.40.10">
    <property type="entry name" value="Immunoglobulins"/>
    <property type="match status" value="1"/>
</dbReference>
<dbReference type="Pfam" id="PF07610">
    <property type="entry name" value="DUF1573"/>
    <property type="match status" value="1"/>
</dbReference>
<reference evidence="1 2" key="1">
    <citation type="journal article" date="2016" name="Nat. Commun.">
        <title>Thousands of microbial genomes shed light on interconnected biogeochemical processes in an aquifer system.</title>
        <authorList>
            <person name="Anantharaman K."/>
            <person name="Brown C.T."/>
            <person name="Hug L.A."/>
            <person name="Sharon I."/>
            <person name="Castelle C.J."/>
            <person name="Probst A.J."/>
            <person name="Thomas B.C."/>
            <person name="Singh A."/>
            <person name="Wilkins M.J."/>
            <person name="Karaoz U."/>
            <person name="Brodie E.L."/>
            <person name="Williams K.H."/>
            <person name="Hubbard S.S."/>
            <person name="Banfield J.F."/>
        </authorList>
    </citation>
    <scope>NUCLEOTIDE SEQUENCE [LARGE SCALE GENOMIC DNA]</scope>
</reference>
<dbReference type="Proteomes" id="UP000177279">
    <property type="component" value="Unassembled WGS sequence"/>
</dbReference>
<evidence type="ECO:0008006" key="3">
    <source>
        <dbReference type="Google" id="ProtNLM"/>
    </source>
</evidence>
<dbReference type="InterPro" id="IPR013783">
    <property type="entry name" value="Ig-like_fold"/>
</dbReference>
<gene>
    <name evidence="1" type="ORF">A3D49_01820</name>
</gene>
<comment type="caution">
    <text evidence="1">The sequence shown here is derived from an EMBL/GenBank/DDBJ whole genome shotgun (WGS) entry which is preliminary data.</text>
</comment>
<sequence>MKKELLVGVLGLVLVLVASVWFFRPGPETIATTNSSVSSLSASEISYDFGRISMKNGVVEKTFTVTNTSSEDVLIEKITTSCMCTTAFITRASGEEKGPYGMVGHGASVPKANETIKAGETRTVRVVFDPNAHGPAGVGLIERLVMLEDSYGDRLDLSISVTVTP</sequence>